<keyword evidence="2" id="KW-1185">Reference proteome</keyword>
<proteinExistence type="predicted"/>
<accession>A0A9W6R845</accession>
<dbReference type="EMBL" id="BSTI01000031">
    <property type="protein sequence ID" value="GLY71111.1"/>
    <property type="molecule type" value="Genomic_DNA"/>
</dbReference>
<dbReference type="Proteomes" id="UP001165136">
    <property type="component" value="Unassembled WGS sequence"/>
</dbReference>
<organism evidence="1 2">
    <name type="scientific">Amycolatopsis taiwanensis</name>
    <dbReference type="NCBI Taxonomy" id="342230"/>
    <lineage>
        <taxon>Bacteria</taxon>
        <taxon>Bacillati</taxon>
        <taxon>Actinomycetota</taxon>
        <taxon>Actinomycetes</taxon>
        <taxon>Pseudonocardiales</taxon>
        <taxon>Pseudonocardiaceae</taxon>
        <taxon>Amycolatopsis</taxon>
    </lineage>
</organism>
<name>A0A9W6R845_9PSEU</name>
<evidence type="ECO:0000313" key="1">
    <source>
        <dbReference type="EMBL" id="GLY71111.1"/>
    </source>
</evidence>
<comment type="caution">
    <text evidence="1">The sequence shown here is derived from an EMBL/GenBank/DDBJ whole genome shotgun (WGS) entry which is preliminary data.</text>
</comment>
<evidence type="ECO:0000313" key="2">
    <source>
        <dbReference type="Proteomes" id="UP001165136"/>
    </source>
</evidence>
<gene>
    <name evidence="1" type="ORF">Atai01_77300</name>
</gene>
<protein>
    <submittedName>
        <fullName evidence="1">Uncharacterized protein</fullName>
    </submittedName>
</protein>
<sequence length="93" mass="9845">MLRDRGLDPPRVSSVVYGLAAVDCRGSVADHAVMTALGWVPGTRLDICESGGLLVIRRDGRGVFGVTKQGHLRLSLCVILVSSRGGARRCSTP</sequence>
<reference evidence="1" key="1">
    <citation type="submission" date="2023-03" db="EMBL/GenBank/DDBJ databases">
        <title>Amycolatopsis taiwanensis NBRC 103393.</title>
        <authorList>
            <person name="Ichikawa N."/>
            <person name="Sato H."/>
            <person name="Tonouchi N."/>
        </authorList>
    </citation>
    <scope>NUCLEOTIDE SEQUENCE</scope>
    <source>
        <strain evidence="1">NBRC 103393</strain>
    </source>
</reference>
<dbReference type="AlphaFoldDB" id="A0A9W6R845"/>